<evidence type="ECO:0000256" key="1">
    <source>
        <dbReference type="SAM" id="MobiDB-lite"/>
    </source>
</evidence>
<evidence type="ECO:0000313" key="3">
    <source>
        <dbReference type="EMBL" id="GAX56675.1"/>
    </source>
</evidence>
<feature type="domain" description="HTH cro/C1-type" evidence="2">
    <location>
        <begin position="21"/>
        <end position="77"/>
    </location>
</feature>
<evidence type="ECO:0000313" key="4">
    <source>
        <dbReference type="Proteomes" id="UP000217446"/>
    </source>
</evidence>
<accession>A0A250VR97</accession>
<organism evidence="3 4">
    <name type="scientific">Streptomyces olivochromogenes</name>
    <dbReference type="NCBI Taxonomy" id="1963"/>
    <lineage>
        <taxon>Bacteria</taxon>
        <taxon>Bacillati</taxon>
        <taxon>Actinomycetota</taxon>
        <taxon>Actinomycetes</taxon>
        <taxon>Kitasatosporales</taxon>
        <taxon>Streptomycetaceae</taxon>
        <taxon>Streptomyces</taxon>
    </lineage>
</organism>
<dbReference type="SMART" id="SM00530">
    <property type="entry name" value="HTH_XRE"/>
    <property type="match status" value="1"/>
</dbReference>
<dbReference type="Gene3D" id="1.10.260.40">
    <property type="entry name" value="lambda repressor-like DNA-binding domains"/>
    <property type="match status" value="1"/>
</dbReference>
<sequence>MPRPEKQLTPDASPRDWFGYELRTWRKKRGPLTHADLAARVQVSGSLIEKIEKGTATCSKDLAERLDEVLQTGGVFTRAWGMVFGQTEKPRPETESAPRGRAEASVQVHEGRILGRGSTTPPSGSPASVDRRAFLATSGLAAIAPIDLVHLVAPAAPRETPTQIRPREIGQLKSLADVIHRQDNEHGGGGAVRELARGAIMWGASLLSVHCPEPLRPELLASVARLGIVVGASQFDAYAHDDARVSFRLAAECAEEAGEWHLRAKTYSFMARQEIWVGDPDTGLTHAEKGLVRSDRLTATERAMLHTARARAFAKMRDVGNTLRAVGEADAAFEQSDPAQDPPWMAYYDYAQHHGDTAHALFDLAVHADEDPGQAGRRFEIAVRGHGSAFARSRAISETKLASLVMAKGDDPRHAVVLGHRALDDAGKLTSCRAADDLRELARFAGRYRKLSEASDLRERIAATVRA</sequence>
<dbReference type="GO" id="GO:0003677">
    <property type="term" value="F:DNA binding"/>
    <property type="evidence" value="ECO:0007669"/>
    <property type="project" value="InterPro"/>
</dbReference>
<feature type="region of interest" description="Disordered" evidence="1">
    <location>
        <begin position="86"/>
        <end position="106"/>
    </location>
</feature>
<dbReference type="InterPro" id="IPR001387">
    <property type="entry name" value="Cro/C1-type_HTH"/>
</dbReference>
<dbReference type="Proteomes" id="UP000217446">
    <property type="component" value="Unassembled WGS sequence"/>
</dbReference>
<proteinExistence type="predicted"/>
<name>A0A250VR97_STROL</name>
<dbReference type="Pfam" id="PF13560">
    <property type="entry name" value="HTH_31"/>
    <property type="match status" value="1"/>
</dbReference>
<gene>
    <name evidence="3" type="ORF">SO3561_08243</name>
</gene>
<dbReference type="SUPFAM" id="SSF47413">
    <property type="entry name" value="lambda repressor-like DNA-binding domains"/>
    <property type="match status" value="1"/>
</dbReference>
<evidence type="ECO:0000259" key="2">
    <source>
        <dbReference type="SMART" id="SM00530"/>
    </source>
</evidence>
<dbReference type="InterPro" id="IPR010982">
    <property type="entry name" value="Lambda_DNA-bd_dom_sf"/>
</dbReference>
<protein>
    <submittedName>
        <fullName evidence="3">Transcriptional regulator</fullName>
    </submittedName>
</protein>
<comment type="caution">
    <text evidence="3">The sequence shown here is derived from an EMBL/GenBank/DDBJ whole genome shotgun (WGS) entry which is preliminary data.</text>
</comment>
<dbReference type="EMBL" id="BDQI01000028">
    <property type="protein sequence ID" value="GAX56675.1"/>
    <property type="molecule type" value="Genomic_DNA"/>
</dbReference>
<dbReference type="AlphaFoldDB" id="A0A250VR97"/>
<reference evidence="4" key="1">
    <citation type="submission" date="2017-05" db="EMBL/GenBank/DDBJ databases">
        <title>Streptomyces olivochromogenes NBRC 3561 whole genome shotgun sequence.</title>
        <authorList>
            <person name="Dohra H."/>
            <person name="Kodani S."/>
        </authorList>
    </citation>
    <scope>NUCLEOTIDE SEQUENCE [LARGE SCALE GENOMIC DNA]</scope>
    <source>
        <strain evidence="4">NBRC 3561</strain>
    </source>
</reference>
<keyword evidence="4" id="KW-1185">Reference proteome</keyword>
<dbReference type="STRING" id="1963.AQJ27_43620"/>
<feature type="compositionally biased region" description="Basic and acidic residues" evidence="1">
    <location>
        <begin position="88"/>
        <end position="102"/>
    </location>
</feature>
<dbReference type="CDD" id="cd00093">
    <property type="entry name" value="HTH_XRE"/>
    <property type="match status" value="1"/>
</dbReference>